<comment type="caution">
    <text evidence="2">The sequence shown here is derived from an EMBL/GenBank/DDBJ whole genome shotgun (WGS) entry which is preliminary data.</text>
</comment>
<keyword evidence="1" id="KW-0472">Membrane</keyword>
<sequence length="145" mass="16105">MSQIDPDFSSIQIITRQFSDSWLNKVIIESLTHGMYMALFAIALLQILSSTTIHRRQVKILAGISGFMYIMATMHRQKKRGIPATLKRLCALKRLAVGTCGIVSGLKGEPQKPTHTLTQLHKLQSPSVYLILSALSEAKLSLMNP</sequence>
<organism evidence="2 3">
    <name type="scientific">Armillaria tabescens</name>
    <name type="common">Ringless honey mushroom</name>
    <name type="synonym">Agaricus tabescens</name>
    <dbReference type="NCBI Taxonomy" id="1929756"/>
    <lineage>
        <taxon>Eukaryota</taxon>
        <taxon>Fungi</taxon>
        <taxon>Dikarya</taxon>
        <taxon>Basidiomycota</taxon>
        <taxon>Agaricomycotina</taxon>
        <taxon>Agaricomycetes</taxon>
        <taxon>Agaricomycetidae</taxon>
        <taxon>Agaricales</taxon>
        <taxon>Marasmiineae</taxon>
        <taxon>Physalacriaceae</taxon>
        <taxon>Desarmillaria</taxon>
    </lineage>
</organism>
<gene>
    <name evidence="2" type="ORF">EV420DRAFT_1650821</name>
</gene>
<evidence type="ECO:0000313" key="3">
    <source>
        <dbReference type="Proteomes" id="UP001175211"/>
    </source>
</evidence>
<keyword evidence="1" id="KW-1133">Transmembrane helix</keyword>
<dbReference type="GeneID" id="85362052"/>
<reference evidence="2" key="1">
    <citation type="submission" date="2023-06" db="EMBL/GenBank/DDBJ databases">
        <authorList>
            <consortium name="Lawrence Berkeley National Laboratory"/>
            <person name="Ahrendt S."/>
            <person name="Sahu N."/>
            <person name="Indic B."/>
            <person name="Wong-Bajracharya J."/>
            <person name="Merenyi Z."/>
            <person name="Ke H.-M."/>
            <person name="Monk M."/>
            <person name="Kocsube S."/>
            <person name="Drula E."/>
            <person name="Lipzen A."/>
            <person name="Balint B."/>
            <person name="Henrissat B."/>
            <person name="Andreopoulos B."/>
            <person name="Martin F.M."/>
            <person name="Harder C.B."/>
            <person name="Rigling D."/>
            <person name="Ford K.L."/>
            <person name="Foster G.D."/>
            <person name="Pangilinan J."/>
            <person name="Papanicolaou A."/>
            <person name="Barry K."/>
            <person name="LaButti K."/>
            <person name="Viragh M."/>
            <person name="Koriabine M."/>
            <person name="Yan M."/>
            <person name="Riley R."/>
            <person name="Champramary S."/>
            <person name="Plett K.L."/>
            <person name="Tsai I.J."/>
            <person name="Slot J."/>
            <person name="Sipos G."/>
            <person name="Plett J."/>
            <person name="Nagy L.G."/>
            <person name="Grigoriev I.V."/>
        </authorList>
    </citation>
    <scope>NUCLEOTIDE SEQUENCE</scope>
    <source>
        <strain evidence="2">CCBAS 213</strain>
    </source>
</reference>
<keyword evidence="3" id="KW-1185">Reference proteome</keyword>
<accession>A0AA39JCV9</accession>
<dbReference type="RefSeq" id="XP_060323349.1">
    <property type="nucleotide sequence ID" value="XM_060478504.1"/>
</dbReference>
<dbReference type="Proteomes" id="UP001175211">
    <property type="component" value="Unassembled WGS sequence"/>
</dbReference>
<dbReference type="AlphaFoldDB" id="A0AA39JCV9"/>
<proteinExistence type="predicted"/>
<evidence type="ECO:0000313" key="2">
    <source>
        <dbReference type="EMBL" id="KAK0439707.1"/>
    </source>
</evidence>
<feature type="transmembrane region" description="Helical" evidence="1">
    <location>
        <begin position="26"/>
        <end position="48"/>
    </location>
</feature>
<dbReference type="EMBL" id="JAUEPS010000083">
    <property type="protein sequence ID" value="KAK0439707.1"/>
    <property type="molecule type" value="Genomic_DNA"/>
</dbReference>
<name>A0AA39JCV9_ARMTA</name>
<keyword evidence="1" id="KW-0812">Transmembrane</keyword>
<evidence type="ECO:0000256" key="1">
    <source>
        <dbReference type="SAM" id="Phobius"/>
    </source>
</evidence>
<protein>
    <submittedName>
        <fullName evidence="2">Uncharacterized protein</fullName>
    </submittedName>
</protein>